<feature type="coiled-coil region" evidence="12">
    <location>
        <begin position="703"/>
        <end position="756"/>
    </location>
</feature>
<feature type="repeat" description="MVP" evidence="11">
    <location>
        <begin position="224"/>
        <end position="278"/>
    </location>
</feature>
<dbReference type="Pfam" id="PF17795">
    <property type="entry name" value="Vault_3"/>
    <property type="match status" value="1"/>
</dbReference>
<reference evidence="18" key="1">
    <citation type="submission" date="2016-09" db="EMBL/GenBank/DDBJ databases">
        <authorList>
            <person name="Hebert L."/>
            <person name="Moumen B."/>
        </authorList>
    </citation>
    <scope>NUCLEOTIDE SEQUENCE [LARGE SCALE GENOMIC DNA]</scope>
    <source>
        <strain evidence="18">OVI</strain>
    </source>
</reference>
<evidence type="ECO:0000256" key="6">
    <source>
        <dbReference type="ARBA" id="ARBA00022737"/>
    </source>
</evidence>
<dbReference type="RefSeq" id="XP_067081308.1">
    <property type="nucleotide sequence ID" value="XM_067225207.1"/>
</dbReference>
<dbReference type="AlphaFoldDB" id="A0A1G4IE27"/>
<evidence type="ECO:0000256" key="1">
    <source>
        <dbReference type="ARBA" id="ARBA00004123"/>
    </source>
</evidence>
<dbReference type="InterPro" id="IPR039059">
    <property type="entry name" value="MVP"/>
</dbReference>
<evidence type="ECO:0000256" key="9">
    <source>
        <dbReference type="ARBA" id="ARBA00024814"/>
    </source>
</evidence>
<dbReference type="Gene3D" id="6.10.250.720">
    <property type="match status" value="1"/>
</dbReference>
<dbReference type="InterPro" id="IPR002499">
    <property type="entry name" value="Vault_N"/>
</dbReference>
<dbReference type="CDD" id="cd08825">
    <property type="entry name" value="MVP_shoulder"/>
    <property type="match status" value="1"/>
</dbReference>
<dbReference type="Pfam" id="PF11978">
    <property type="entry name" value="MVP_shoulder"/>
    <property type="match status" value="1"/>
</dbReference>
<dbReference type="PANTHER" id="PTHR14165:SF3">
    <property type="entry name" value="MAJOR VAULT PROTEIN"/>
    <property type="match status" value="1"/>
</dbReference>
<feature type="repeat" description="MVP" evidence="11">
    <location>
        <begin position="280"/>
        <end position="328"/>
    </location>
</feature>
<dbReference type="FunFam" id="3.30.479.30:FF:000010">
    <property type="entry name" value="major vault protein-like"/>
    <property type="match status" value="1"/>
</dbReference>
<feature type="repeat" description="MVP" evidence="11">
    <location>
        <begin position="329"/>
        <end position="381"/>
    </location>
</feature>
<evidence type="ECO:0000256" key="5">
    <source>
        <dbReference type="ARBA" id="ARBA00022553"/>
    </source>
</evidence>
<dbReference type="Pfam" id="PF01505">
    <property type="entry name" value="Vault"/>
    <property type="match status" value="4"/>
</dbReference>
<comment type="subunit">
    <text evidence="10">The vault ribonucleoprotein particle is a huge (400 A x 670 A) cage structure of 12.9 MDa. It consists of a dimer of half-vaults, with each half-vault comprising 39 identical major vault protein (MVP) chains, PARP4 and one or more vault RNAs (vRNAs).</text>
</comment>
<dbReference type="InterPro" id="IPR043023">
    <property type="entry name" value="MVP_rep_sf"/>
</dbReference>
<dbReference type="InterPro" id="IPR036013">
    <property type="entry name" value="Band_7/SPFH_dom_sf"/>
</dbReference>
<evidence type="ECO:0000256" key="7">
    <source>
        <dbReference type="ARBA" id="ARBA00023242"/>
    </source>
</evidence>
<protein>
    <recommendedName>
        <fullName evidence="3">Major vault protein</fullName>
    </recommendedName>
</protein>
<dbReference type="PROSITE" id="PS51224">
    <property type="entry name" value="MVP"/>
    <property type="match status" value="6"/>
</dbReference>
<sequence length="838" mass="94061">MSDIIRIKRHFYVHLLNNNTNVTKCMLGPQVYTRKEHERCLFEPRQCVVVPPGHYCVVQNPCVRGEDNIPKVGESEEVQLRMGEKEIRFEQPPFPLLPGEELLTVDGEWLFKLKVIPSNKGYHVRCTRDFVDSTRGSVRAGEQWIVEGPQTFIPRVEVEELGEVEALTVESNTAIKLRARLNFTDRQGVARVAGEEWLHRTSGAYLPAYEEEFVSYVRGAVLTEKEAIHLRALRNFTDVYGKARKAGEQWMITHKMSSTHIPDVNEVITATVNAIILSKNQYCIVKDPVGDEGINQFGKREVRKGECSFFLRPGESLVGEVQSMNAIGKNEALLLQALEKFEDCGGTVRMPGEKWLLRGATEYIPRVDVCVLERRGVIALDKNEGIYVMNTTTGEVRTVIGEPYMLKEHEVLWEKDLSPDVEELLACPTGCCRCSERDPNFTSSRVKHRIIRFNVQHNAAVQIYDYKQKKPRVVLGPNLVMLSPDEEFTVLSLSGGKPKALNSLLALQLFLGPRFSSDTIVVETSDHARLQLSLSYNWHFDVNRENPDAKIFSVPDFVGDCCKTIASRVRGAVAAEDFDSFHRNSAKIIREAVFGRDGNGHVRNSLRFSANNLVVTNIDIQSVEPTDAKTRDSLQKSVQLAIEITTKSQEAAARHGKERKDQEARGRLERQKLVDKIEVERTKTQWLELQAQSEVVQASGQAVAEAKAKAESLLIEADTELKQAEMRAKALRITAASDLAKQKQQQDLELEFAKRQNELEIVKARELAQTEVERIQRMVSAIGRQTLVSIAQAGPEMQAKLLGGLGLKGYLITDGKTPVNLFNTAQGMLGGQTTETKS</sequence>
<feature type="domain" description="Major vault protein repeat" evidence="15">
    <location>
        <begin position="275"/>
        <end position="321"/>
    </location>
</feature>
<dbReference type="Gene3D" id="2.30.30.570">
    <property type="match status" value="2"/>
</dbReference>
<feature type="domain" description="Major vault protein repeat" evidence="13">
    <location>
        <begin position="169"/>
        <end position="207"/>
    </location>
</feature>
<dbReference type="Gene3D" id="2.30.30.560">
    <property type="match status" value="2"/>
</dbReference>
<dbReference type="Pfam" id="PF17794">
    <property type="entry name" value="Vault_2"/>
    <property type="match status" value="2"/>
</dbReference>
<keyword evidence="4 11" id="KW-0963">Cytoplasm</keyword>
<feature type="domain" description="Major vault protein repeat" evidence="13">
    <location>
        <begin position="114"/>
        <end position="155"/>
    </location>
</feature>
<name>A0A1G4IE27_TRYEQ</name>
<comment type="function">
    <text evidence="9">Required for normal vault structure. Vaults are multi-subunit structures that may act as scaffolds for proteins involved in signal transduction. Vaults may also play a role in nucleo-cytoplasmic transport.</text>
</comment>
<dbReference type="Pfam" id="PF17796">
    <property type="entry name" value="Vault_4"/>
    <property type="match status" value="1"/>
</dbReference>
<evidence type="ECO:0000256" key="8">
    <source>
        <dbReference type="ARBA" id="ARBA00023274"/>
    </source>
</evidence>
<accession>A0A1G4IE27</accession>
<dbReference type="Gene3D" id="3.30.479.30">
    <property type="entry name" value="Band 7 domain"/>
    <property type="match status" value="1"/>
</dbReference>
<comment type="subcellular location">
    <subcellularLocation>
        <location evidence="2 11">Cytoplasm</location>
    </subcellularLocation>
    <subcellularLocation>
        <location evidence="1">Nucleus</location>
    </subcellularLocation>
</comment>
<feature type="domain" description="Major vault protein repeat" evidence="17">
    <location>
        <begin position="378"/>
        <end position="427"/>
    </location>
</feature>
<dbReference type="InterPro" id="IPR043179">
    <property type="entry name" value="Vault_2_sf"/>
</dbReference>
<keyword evidence="6" id="KW-0677">Repeat</keyword>
<feature type="domain" description="Major vault protein repeat" evidence="16">
    <location>
        <begin position="450"/>
        <end position="511"/>
    </location>
</feature>
<dbReference type="GO" id="GO:0005634">
    <property type="term" value="C:nucleus"/>
    <property type="evidence" value="ECO:0007669"/>
    <property type="project" value="UniProtKB-SubCell"/>
</dbReference>
<dbReference type="Proteomes" id="UP000195570">
    <property type="component" value="Unassembled WGS sequence"/>
</dbReference>
<evidence type="ECO:0000313" key="19">
    <source>
        <dbReference type="Proteomes" id="UP000195570"/>
    </source>
</evidence>
<dbReference type="FunFam" id="2.30.30.560:FF:000001">
    <property type="entry name" value="major vault protein-like"/>
    <property type="match status" value="1"/>
</dbReference>
<dbReference type="FunFam" id="2.30.30.620:FF:000002">
    <property type="entry name" value="Major vault protein"/>
    <property type="match status" value="1"/>
</dbReference>
<dbReference type="InterPro" id="IPR021870">
    <property type="entry name" value="MVP_shoulder"/>
</dbReference>
<evidence type="ECO:0000259" key="14">
    <source>
        <dbReference type="Pfam" id="PF11978"/>
    </source>
</evidence>
<dbReference type="FunFam" id="2.30.30.570:FF:000002">
    <property type="entry name" value="Major vault protein-alpha"/>
    <property type="match status" value="1"/>
</dbReference>
<evidence type="ECO:0000259" key="15">
    <source>
        <dbReference type="Pfam" id="PF17794"/>
    </source>
</evidence>
<feature type="domain" description="Major vault protein shoulder" evidence="14">
    <location>
        <begin position="512"/>
        <end position="627"/>
    </location>
</feature>
<feature type="repeat" description="MVP" evidence="11">
    <location>
        <begin position="171"/>
        <end position="223"/>
    </location>
</feature>
<dbReference type="Gene3D" id="6.20.380.10">
    <property type="match status" value="1"/>
</dbReference>
<dbReference type="GO" id="GO:1990904">
    <property type="term" value="C:ribonucleoprotein complex"/>
    <property type="evidence" value="ECO:0007669"/>
    <property type="project" value="UniProtKB-UniRule"/>
</dbReference>
<evidence type="ECO:0000259" key="13">
    <source>
        <dbReference type="Pfam" id="PF01505"/>
    </source>
</evidence>
<dbReference type="InterPro" id="IPR041139">
    <property type="entry name" value="MVP_rep_dom"/>
</dbReference>
<keyword evidence="19" id="KW-1185">Reference proteome</keyword>
<dbReference type="VEuPathDB" id="TriTrypDB:TEOVI_000208100"/>
<feature type="repeat" description="MVP" evidence="11">
    <location>
        <begin position="118"/>
        <end position="170"/>
    </location>
</feature>
<keyword evidence="5" id="KW-0597">Phosphoprotein</keyword>
<evidence type="ECO:0000256" key="2">
    <source>
        <dbReference type="ARBA" id="ARBA00004496"/>
    </source>
</evidence>
<evidence type="ECO:0000259" key="16">
    <source>
        <dbReference type="Pfam" id="PF17795"/>
    </source>
</evidence>
<dbReference type="Gene3D" id="2.30.30.620">
    <property type="match status" value="1"/>
</dbReference>
<dbReference type="Gene3D" id="2.30.30.550">
    <property type="entry name" value="Major Vault Protein repeat"/>
    <property type="match status" value="4"/>
</dbReference>
<gene>
    <name evidence="18" type="ORF">TEOVI_000208100</name>
</gene>
<dbReference type="FunFam" id="2.30.30.570:FF:000001">
    <property type="entry name" value="major vault protein-like"/>
    <property type="match status" value="1"/>
</dbReference>
<feature type="domain" description="Major vault protein repeat" evidence="15">
    <location>
        <begin position="48"/>
        <end position="102"/>
    </location>
</feature>
<evidence type="ECO:0000313" key="18">
    <source>
        <dbReference type="EMBL" id="SCU70507.1"/>
    </source>
</evidence>
<dbReference type="InterPro" id="IPR041136">
    <property type="entry name" value="Vault_4"/>
</dbReference>
<feature type="repeat" description="MVP" evidence="11">
    <location>
        <begin position="53"/>
        <end position="114"/>
    </location>
</feature>
<dbReference type="FunFam" id="2.30.30.550:FF:000001">
    <property type="entry name" value="major vault protein-like"/>
    <property type="match status" value="3"/>
</dbReference>
<dbReference type="EMBL" id="CZPT02001461">
    <property type="protein sequence ID" value="SCU70507.1"/>
    <property type="molecule type" value="Genomic_DNA"/>
</dbReference>
<evidence type="ECO:0000256" key="10">
    <source>
        <dbReference type="ARBA" id="ARBA00025889"/>
    </source>
</evidence>
<keyword evidence="8 11" id="KW-0687">Ribonucleoprotein</keyword>
<dbReference type="PANTHER" id="PTHR14165">
    <property type="entry name" value="MAJOR VAULT PROTEIN"/>
    <property type="match status" value="1"/>
</dbReference>
<evidence type="ECO:0000256" key="12">
    <source>
        <dbReference type="SAM" id="Coils"/>
    </source>
</evidence>
<proteinExistence type="predicted"/>
<evidence type="ECO:0000256" key="11">
    <source>
        <dbReference type="PROSITE-ProRule" id="PRU00571"/>
    </source>
</evidence>
<keyword evidence="12" id="KW-0175">Coiled coil</keyword>
<dbReference type="InterPro" id="IPR041134">
    <property type="entry name" value="Vault_2"/>
</dbReference>
<evidence type="ECO:0000256" key="4">
    <source>
        <dbReference type="ARBA" id="ARBA00022490"/>
    </source>
</evidence>
<dbReference type="InterPro" id="IPR040989">
    <property type="entry name" value="Vault_3"/>
</dbReference>
<dbReference type="FunFam" id="2.30.30.560:FF:000002">
    <property type="entry name" value="Major vault protein-alpha"/>
    <property type="match status" value="1"/>
</dbReference>
<keyword evidence="7" id="KW-0539">Nucleus</keyword>
<dbReference type="GeneID" id="92376021"/>
<evidence type="ECO:0000259" key="17">
    <source>
        <dbReference type="Pfam" id="PF17796"/>
    </source>
</evidence>
<organism evidence="18 19">
    <name type="scientific">Trypanosoma equiperdum</name>
    <dbReference type="NCBI Taxonomy" id="5694"/>
    <lineage>
        <taxon>Eukaryota</taxon>
        <taxon>Discoba</taxon>
        <taxon>Euglenozoa</taxon>
        <taxon>Kinetoplastea</taxon>
        <taxon>Metakinetoplastina</taxon>
        <taxon>Trypanosomatida</taxon>
        <taxon>Trypanosomatidae</taxon>
        <taxon>Trypanosoma</taxon>
    </lineage>
</organism>
<dbReference type="GO" id="GO:0005737">
    <property type="term" value="C:cytoplasm"/>
    <property type="evidence" value="ECO:0007669"/>
    <property type="project" value="UniProtKB-SubCell"/>
</dbReference>
<comment type="caution">
    <text evidence="18">The sequence shown here is derived from an EMBL/GenBank/DDBJ whole genome shotgun (WGS) entry which is preliminary data.</text>
</comment>
<feature type="domain" description="Major vault protein repeat" evidence="13">
    <location>
        <begin position="221"/>
        <end position="263"/>
    </location>
</feature>
<evidence type="ECO:0000256" key="3">
    <source>
        <dbReference type="ARBA" id="ARBA00018296"/>
    </source>
</evidence>
<feature type="domain" description="Major vault protein repeat" evidence="13">
    <location>
        <begin position="327"/>
        <end position="366"/>
    </location>
</feature>